<dbReference type="PANTHER" id="PTHR33393:SF13">
    <property type="entry name" value="PGA BIOSYNTHESIS PROTEIN CAPA"/>
    <property type="match status" value="1"/>
</dbReference>
<name>A0A372MD43_9SPIR</name>
<organism evidence="3 4">
    <name type="scientific">Sphaerochaeta halotolerans</name>
    <dbReference type="NCBI Taxonomy" id="2293840"/>
    <lineage>
        <taxon>Bacteria</taxon>
        <taxon>Pseudomonadati</taxon>
        <taxon>Spirochaetota</taxon>
        <taxon>Spirochaetia</taxon>
        <taxon>Spirochaetales</taxon>
        <taxon>Sphaerochaetaceae</taxon>
        <taxon>Sphaerochaeta</taxon>
    </lineage>
</organism>
<dbReference type="SUPFAM" id="SSF56300">
    <property type="entry name" value="Metallo-dependent phosphatases"/>
    <property type="match status" value="1"/>
</dbReference>
<dbReference type="Proteomes" id="UP000264002">
    <property type="component" value="Unassembled WGS sequence"/>
</dbReference>
<dbReference type="AlphaFoldDB" id="A0A372MD43"/>
<evidence type="ECO:0000313" key="4">
    <source>
        <dbReference type="Proteomes" id="UP000264002"/>
    </source>
</evidence>
<gene>
    <name evidence="3" type="ORF">DYP60_13255</name>
</gene>
<dbReference type="PANTHER" id="PTHR33393">
    <property type="entry name" value="POLYGLUTAMINE SYNTHESIS ACCESSORY PROTEIN RV0574C-RELATED"/>
    <property type="match status" value="1"/>
</dbReference>
<comment type="similarity">
    <text evidence="1">Belongs to the CapA family.</text>
</comment>
<dbReference type="Gene3D" id="3.60.21.10">
    <property type="match status" value="1"/>
</dbReference>
<feature type="domain" description="Capsule synthesis protein CapA" evidence="2">
    <location>
        <begin position="12"/>
        <end position="252"/>
    </location>
</feature>
<dbReference type="InterPro" id="IPR029052">
    <property type="entry name" value="Metallo-depent_PP-like"/>
</dbReference>
<evidence type="ECO:0000256" key="1">
    <source>
        <dbReference type="ARBA" id="ARBA00005662"/>
    </source>
</evidence>
<dbReference type="CDD" id="cd07381">
    <property type="entry name" value="MPP_CapA"/>
    <property type="match status" value="1"/>
</dbReference>
<evidence type="ECO:0000259" key="2">
    <source>
        <dbReference type="SMART" id="SM00854"/>
    </source>
</evidence>
<reference evidence="3 4" key="2">
    <citation type="submission" date="2018-09" db="EMBL/GenBank/DDBJ databases">
        <title>Genome of Sphaerochaeta halotolerans strain 4-11.</title>
        <authorList>
            <person name="Nazina T.N."/>
            <person name="Sokolova D.S."/>
        </authorList>
    </citation>
    <scope>NUCLEOTIDE SEQUENCE [LARGE SCALE GENOMIC DNA]</scope>
    <source>
        <strain evidence="3 4">4-11</strain>
    </source>
</reference>
<dbReference type="InterPro" id="IPR019079">
    <property type="entry name" value="Capsule_synth_CapA"/>
</dbReference>
<reference evidence="4" key="1">
    <citation type="submission" date="2018-08" db="EMBL/GenBank/DDBJ databases">
        <authorList>
            <person name="Grouzdev D.S."/>
            <person name="Krutkina M.S."/>
        </authorList>
    </citation>
    <scope>NUCLEOTIDE SEQUENCE [LARGE SCALE GENOMIC DNA]</scope>
    <source>
        <strain evidence="4">4-11</strain>
    </source>
</reference>
<dbReference type="SMART" id="SM00854">
    <property type="entry name" value="PGA_cap"/>
    <property type="match status" value="1"/>
</dbReference>
<proteinExistence type="inferred from homology"/>
<keyword evidence="4" id="KW-1185">Reference proteome</keyword>
<comment type="caution">
    <text evidence="3">The sequence shown here is derived from an EMBL/GenBank/DDBJ whole genome shotgun (WGS) entry which is preliminary data.</text>
</comment>
<evidence type="ECO:0000313" key="3">
    <source>
        <dbReference type="EMBL" id="RFU93731.1"/>
    </source>
</evidence>
<dbReference type="EMBL" id="QUWK01000021">
    <property type="protein sequence ID" value="RFU93731.1"/>
    <property type="molecule type" value="Genomic_DNA"/>
</dbReference>
<dbReference type="Pfam" id="PF09587">
    <property type="entry name" value="PGA_cap"/>
    <property type="match status" value="1"/>
</dbReference>
<protein>
    <submittedName>
        <fullName evidence="3">CapA family protein</fullName>
    </submittedName>
</protein>
<dbReference type="RefSeq" id="WP_117331497.1">
    <property type="nucleotide sequence ID" value="NZ_QUWK01000021.1"/>
</dbReference>
<dbReference type="InterPro" id="IPR052169">
    <property type="entry name" value="CW_Biosynth-Accessory"/>
</dbReference>
<accession>A0A372MD43</accession>
<sequence length="401" mass="44703">MKETFLNDTTFSILIAGDMVPTQSNQELFVKGDMSSLLGDSLYEAFQKADISSLNLECPLTTSDTPIEKNGPNLRALPETINGIKALNPTVVGLSNNHILDYGEKGLSDTLSLLSENGIPFVGVGNNLSEAVQSIHVVEKKGWRIGFYACAEHEFSIATEESPGANPFDALVTGDVVKSLKDEYQLDILIVLYHGGKEYYQYPSPGLQKVSRYLVEKGANLVVCQHSHCIGAYEHYQDGDIVYGQGNFIFDMKHPLSKQSLLLAYELQKGKQPVLSFIPIKCKDDKSGTVCTAEGEEKKVILDGLKKRSEEVLLQGVIDRKYAEFSKTMVYSYLSILSPFGKWFSRFDRYIFKGRLIKWLYPKRKLLVLQNIVECEAHSELLCKGIAIASMNDDSRSPKKS</sequence>